<dbReference type="PIR" id="S35292">
    <property type="entry name" value="S35292"/>
</dbReference>
<evidence type="ECO:0000313" key="1">
    <source>
        <dbReference type="EMBL" id="CAA79345.1"/>
    </source>
</evidence>
<sequence length="200" mass="22174">DRDIFPFTLPARFSNSLRATYPLLRSCHAKKPTKMRQQRHLLHVLRCCCKQALHLHFHQPTEPRITVAMMLFRVAKLRSTVSLRRAYTFLPHFVSRSAFAFSFASSHTCRVIVFCICLFLVHLLRSGHPHTRPYLTGNVGSRCGPSCRSSARCRPGRCTAPAPGHNGSAFSDNHSALCAAACSPAPAPHPSLVSDGTPLM</sequence>
<protein>
    <submittedName>
        <fullName evidence="1">Orf0.0</fullName>
    </submittedName>
</protein>
<reference evidence="1" key="1">
    <citation type="journal article" date="1993" name="Mol. Microbiol.">
        <title>Genetic organization and sequence of the rfb gene cluster of Yersinia enterocolitica serotype O:3: similarities to the dTDP-L-rhamnose biosynthesis pathway of Salmonella and to the bacterial polysaccharide transport systems.</title>
        <authorList>
            <person name="Zhang L."/>
            <person name="Al-Hendy A."/>
            <person name="Toivanen P."/>
            <person name="Skurnik M."/>
        </authorList>
    </citation>
    <scope>NUCLEOTIDE SEQUENCE</scope>
    <source>
        <strain evidence="1">6471/76</strain>
    </source>
</reference>
<accession>Q56898</accession>
<dbReference type="EMBL" id="Z18920">
    <property type="protein sequence ID" value="CAA79345.1"/>
    <property type="molecule type" value="Genomic_DNA"/>
</dbReference>
<proteinExistence type="predicted"/>
<organism evidence="1">
    <name type="scientific">Yersinia enterocolitica</name>
    <dbReference type="NCBI Taxonomy" id="630"/>
    <lineage>
        <taxon>Bacteria</taxon>
        <taxon>Pseudomonadati</taxon>
        <taxon>Pseudomonadota</taxon>
        <taxon>Gammaproteobacteria</taxon>
        <taxon>Enterobacterales</taxon>
        <taxon>Yersiniaceae</taxon>
        <taxon>Yersinia</taxon>
    </lineage>
</organism>
<reference evidence="1" key="2">
    <citation type="journal article" date="1996" name="Trends Microbiol.">
        <title>Bacterial polysaccharide synthesis and gene nomenclature.</title>
        <authorList>
            <person name="Reeves P.R."/>
            <person name="Hobbs M."/>
            <person name="Valvano M.A."/>
            <person name="Skurnik M."/>
            <person name="Whitfield C."/>
            <person name="Coplin D."/>
            <person name="Kido N."/>
            <person name="Klena J."/>
            <person name="Maskell D."/>
            <person name="Raetz C.R."/>
            <person name="Rick P.D."/>
        </authorList>
    </citation>
    <scope>NUCLEOTIDE SEQUENCE</scope>
    <source>
        <strain evidence="1">6471/76</strain>
    </source>
</reference>
<name>Q56898_YEREN</name>
<feature type="non-terminal residue" evidence="1">
    <location>
        <position position="1"/>
    </location>
</feature>
<dbReference type="AlphaFoldDB" id="Q56898"/>